<keyword evidence="5" id="KW-0539">Nucleus</keyword>
<evidence type="ECO:0000256" key="3">
    <source>
        <dbReference type="ARBA" id="ARBA00023125"/>
    </source>
</evidence>
<feature type="region of interest" description="Disordered" evidence="6">
    <location>
        <begin position="1"/>
        <end position="20"/>
    </location>
</feature>
<dbReference type="PRINTS" id="PR00404">
    <property type="entry name" value="MADSDOMAIN"/>
</dbReference>
<dbReference type="SMART" id="SM00432">
    <property type="entry name" value="MADS"/>
    <property type="match status" value="1"/>
</dbReference>
<comment type="subcellular location">
    <subcellularLocation>
        <location evidence="1">Nucleus</location>
    </subcellularLocation>
</comment>
<accession>A0A830B4B9</accession>
<dbReference type="GO" id="GO:0005634">
    <property type="term" value="C:nucleus"/>
    <property type="evidence" value="ECO:0007669"/>
    <property type="project" value="UniProtKB-SubCell"/>
</dbReference>
<feature type="compositionally biased region" description="Polar residues" evidence="6">
    <location>
        <begin position="1"/>
        <end position="12"/>
    </location>
</feature>
<dbReference type="OrthoDB" id="911008at2759"/>
<dbReference type="PROSITE" id="PS50066">
    <property type="entry name" value="MADS_BOX_2"/>
    <property type="match status" value="1"/>
</dbReference>
<dbReference type="InterPro" id="IPR002100">
    <property type="entry name" value="TF_MADSbox"/>
</dbReference>
<dbReference type="Pfam" id="PF00319">
    <property type="entry name" value="SRF-TF"/>
    <property type="match status" value="1"/>
</dbReference>
<dbReference type="EMBL" id="BMAC01000018">
    <property type="protein sequence ID" value="GFP80442.1"/>
    <property type="molecule type" value="Genomic_DNA"/>
</dbReference>
<keyword evidence="9" id="KW-1185">Reference proteome</keyword>
<name>A0A830B4B9_9LAMI</name>
<evidence type="ECO:0000256" key="6">
    <source>
        <dbReference type="SAM" id="MobiDB-lite"/>
    </source>
</evidence>
<evidence type="ECO:0000259" key="7">
    <source>
        <dbReference type="PROSITE" id="PS50066"/>
    </source>
</evidence>
<protein>
    <submittedName>
        <fullName evidence="8">Agamous-like mads-box protein agl62</fullName>
    </submittedName>
</protein>
<evidence type="ECO:0000313" key="9">
    <source>
        <dbReference type="Proteomes" id="UP000653305"/>
    </source>
</evidence>
<evidence type="ECO:0000256" key="4">
    <source>
        <dbReference type="ARBA" id="ARBA00023163"/>
    </source>
</evidence>
<sequence>MRSSGQSSQPKRNQGRRKVNIEKIKNETNLQVTFSKRRVGLFKKASELCTLTGAEAGLVVFSPGNKAHSFGHPDIKMIADRFLALSPPHSNVDRSDHVQQSSIPGANRDIEYLAMLEKQLEVEKAKKEELDQIQMSVAIEKLNIQQLEALRGKIMSFSKNIKIRVKEAAKPPMVPFGDGMCAQPFVAQPSDDVIPYDQGASEANAPWSTQHYL</sequence>
<keyword evidence="2" id="KW-0805">Transcription regulation</keyword>
<evidence type="ECO:0000256" key="2">
    <source>
        <dbReference type="ARBA" id="ARBA00023015"/>
    </source>
</evidence>
<evidence type="ECO:0000256" key="5">
    <source>
        <dbReference type="ARBA" id="ARBA00023242"/>
    </source>
</evidence>
<comment type="caution">
    <text evidence="8">The sequence shown here is derived from an EMBL/GenBank/DDBJ whole genome shotgun (WGS) entry which is preliminary data.</text>
</comment>
<gene>
    <name evidence="8" type="ORF">PHJA_000187600</name>
</gene>
<keyword evidence="3" id="KW-0238">DNA-binding</keyword>
<dbReference type="PANTHER" id="PTHR11945">
    <property type="entry name" value="MADS BOX PROTEIN"/>
    <property type="match status" value="1"/>
</dbReference>
<dbReference type="Gene3D" id="3.40.1810.10">
    <property type="entry name" value="Transcription factor, MADS-box"/>
    <property type="match status" value="1"/>
</dbReference>
<evidence type="ECO:0000256" key="1">
    <source>
        <dbReference type="ARBA" id="ARBA00004123"/>
    </source>
</evidence>
<dbReference type="AlphaFoldDB" id="A0A830B4B9"/>
<dbReference type="PANTHER" id="PTHR11945:SF776">
    <property type="entry name" value="AGAMOUS-LIKE 50-RELATED"/>
    <property type="match status" value="1"/>
</dbReference>
<organism evidence="8 9">
    <name type="scientific">Phtheirospermum japonicum</name>
    <dbReference type="NCBI Taxonomy" id="374723"/>
    <lineage>
        <taxon>Eukaryota</taxon>
        <taxon>Viridiplantae</taxon>
        <taxon>Streptophyta</taxon>
        <taxon>Embryophyta</taxon>
        <taxon>Tracheophyta</taxon>
        <taxon>Spermatophyta</taxon>
        <taxon>Magnoliopsida</taxon>
        <taxon>eudicotyledons</taxon>
        <taxon>Gunneridae</taxon>
        <taxon>Pentapetalae</taxon>
        <taxon>asterids</taxon>
        <taxon>lamiids</taxon>
        <taxon>Lamiales</taxon>
        <taxon>Orobanchaceae</taxon>
        <taxon>Orobanchaceae incertae sedis</taxon>
        <taxon>Phtheirospermum</taxon>
    </lineage>
</organism>
<evidence type="ECO:0000313" key="8">
    <source>
        <dbReference type="EMBL" id="GFP80442.1"/>
    </source>
</evidence>
<dbReference type="GO" id="GO:0046983">
    <property type="term" value="F:protein dimerization activity"/>
    <property type="evidence" value="ECO:0007669"/>
    <property type="project" value="InterPro"/>
</dbReference>
<feature type="domain" description="MADS-box" evidence="7">
    <location>
        <begin position="14"/>
        <end position="74"/>
    </location>
</feature>
<dbReference type="Proteomes" id="UP000653305">
    <property type="component" value="Unassembled WGS sequence"/>
</dbReference>
<dbReference type="FunFam" id="3.40.1810.10:FF:000006">
    <property type="entry name" value="Agamous-like MADS-box protein AGL62"/>
    <property type="match status" value="1"/>
</dbReference>
<reference evidence="8" key="1">
    <citation type="submission" date="2020-07" db="EMBL/GenBank/DDBJ databases">
        <title>Ethylene signaling mediates host invasion by parasitic plants.</title>
        <authorList>
            <person name="Yoshida S."/>
        </authorList>
    </citation>
    <scope>NUCLEOTIDE SEQUENCE</scope>
    <source>
        <strain evidence="8">Okayama</strain>
    </source>
</reference>
<proteinExistence type="predicted"/>
<dbReference type="GO" id="GO:0000978">
    <property type="term" value="F:RNA polymerase II cis-regulatory region sequence-specific DNA binding"/>
    <property type="evidence" value="ECO:0007669"/>
    <property type="project" value="TreeGrafter"/>
</dbReference>
<keyword evidence="4" id="KW-0804">Transcription</keyword>
<dbReference type="SUPFAM" id="SSF55455">
    <property type="entry name" value="SRF-like"/>
    <property type="match status" value="1"/>
</dbReference>
<dbReference type="GO" id="GO:0000981">
    <property type="term" value="F:DNA-binding transcription factor activity, RNA polymerase II-specific"/>
    <property type="evidence" value="ECO:0007669"/>
    <property type="project" value="TreeGrafter"/>
</dbReference>
<dbReference type="InterPro" id="IPR036879">
    <property type="entry name" value="TF_MADSbox_sf"/>
</dbReference>